<reference evidence="5" key="1">
    <citation type="journal article" date="2017" name="Nat. Commun.">
        <title>The asparagus genome sheds light on the origin and evolution of a young Y chromosome.</title>
        <authorList>
            <person name="Harkess A."/>
            <person name="Zhou J."/>
            <person name="Xu C."/>
            <person name="Bowers J.E."/>
            <person name="Van der Hulst R."/>
            <person name="Ayyampalayam S."/>
            <person name="Mercati F."/>
            <person name="Riccardi P."/>
            <person name="McKain M.R."/>
            <person name="Kakrana A."/>
            <person name="Tang H."/>
            <person name="Ray J."/>
            <person name="Groenendijk J."/>
            <person name="Arikit S."/>
            <person name="Mathioni S.M."/>
            <person name="Nakano M."/>
            <person name="Shan H."/>
            <person name="Telgmann-Rauber A."/>
            <person name="Kanno A."/>
            <person name="Yue Z."/>
            <person name="Chen H."/>
            <person name="Li W."/>
            <person name="Chen Y."/>
            <person name="Xu X."/>
            <person name="Zhang Y."/>
            <person name="Luo S."/>
            <person name="Chen H."/>
            <person name="Gao J."/>
            <person name="Mao Z."/>
            <person name="Pires J.C."/>
            <person name="Luo M."/>
            <person name="Kudrna D."/>
            <person name="Wing R.A."/>
            <person name="Meyers B.C."/>
            <person name="Yi K."/>
            <person name="Kong H."/>
            <person name="Lavrijsen P."/>
            <person name="Sunseri F."/>
            <person name="Falavigna A."/>
            <person name="Ye Y."/>
            <person name="Leebens-Mack J.H."/>
            <person name="Chen G."/>
        </authorList>
    </citation>
    <scope>NUCLEOTIDE SEQUENCE [LARGE SCALE GENOMIC DNA]</scope>
    <source>
        <strain evidence="5">cv. DH0086</strain>
    </source>
</reference>
<gene>
    <name evidence="4" type="ORF">A4U43_C02F1090</name>
</gene>
<evidence type="ECO:0000256" key="3">
    <source>
        <dbReference type="ARBA" id="ARBA00022900"/>
    </source>
</evidence>
<dbReference type="GO" id="GO:0004867">
    <property type="term" value="F:serine-type endopeptidase inhibitor activity"/>
    <property type="evidence" value="ECO:0007669"/>
    <property type="project" value="UniProtKB-KW"/>
</dbReference>
<dbReference type="Gene3D" id="3.30.10.10">
    <property type="entry name" value="Trypsin Inhibitor V, subunit A"/>
    <property type="match status" value="1"/>
</dbReference>
<dbReference type="GO" id="GO:0009611">
    <property type="term" value="P:response to wounding"/>
    <property type="evidence" value="ECO:0007669"/>
    <property type="project" value="InterPro"/>
</dbReference>
<dbReference type="InterPro" id="IPR036354">
    <property type="entry name" value="Prot_inh_pot1_sf"/>
</dbReference>
<protein>
    <submittedName>
        <fullName evidence="4">Uncharacterized protein</fullName>
    </submittedName>
</protein>
<comment type="similarity">
    <text evidence="1">Belongs to the protease inhibitor I13 (potato type I serine protease inhibitor) family.</text>
</comment>
<keyword evidence="5" id="KW-1185">Reference proteome</keyword>
<dbReference type="Gramene" id="ONK76903">
    <property type="protein sequence ID" value="ONK76903"/>
    <property type="gene ID" value="A4U43_C02F1090"/>
</dbReference>
<dbReference type="SUPFAM" id="SSF54654">
    <property type="entry name" value="CI-2 family of serine protease inhibitors"/>
    <property type="match status" value="1"/>
</dbReference>
<organism evidence="4 5">
    <name type="scientific">Asparagus officinalis</name>
    <name type="common">Garden asparagus</name>
    <dbReference type="NCBI Taxonomy" id="4686"/>
    <lineage>
        <taxon>Eukaryota</taxon>
        <taxon>Viridiplantae</taxon>
        <taxon>Streptophyta</taxon>
        <taxon>Embryophyta</taxon>
        <taxon>Tracheophyta</taxon>
        <taxon>Spermatophyta</taxon>
        <taxon>Magnoliopsida</taxon>
        <taxon>Liliopsida</taxon>
        <taxon>Asparagales</taxon>
        <taxon>Asparagaceae</taxon>
        <taxon>Asparagoideae</taxon>
        <taxon>Asparagus</taxon>
    </lineage>
</organism>
<dbReference type="PROSITE" id="PS00285">
    <property type="entry name" value="POTATO_INHIBITOR"/>
    <property type="match status" value="1"/>
</dbReference>
<dbReference type="InterPro" id="IPR000864">
    <property type="entry name" value="Prot_inh_pot1"/>
</dbReference>
<name>A0A5P1FGQ6_ASPOF</name>
<dbReference type="Proteomes" id="UP000243459">
    <property type="component" value="Chromosome 2"/>
</dbReference>
<dbReference type="AlphaFoldDB" id="A0A5P1FGQ6"/>
<evidence type="ECO:0000256" key="2">
    <source>
        <dbReference type="ARBA" id="ARBA00022690"/>
    </source>
</evidence>
<dbReference type="EMBL" id="CM007382">
    <property type="protein sequence ID" value="ONK76903.1"/>
    <property type="molecule type" value="Genomic_DNA"/>
</dbReference>
<dbReference type="Pfam" id="PF00280">
    <property type="entry name" value="potato_inhibit"/>
    <property type="match status" value="1"/>
</dbReference>
<dbReference type="PANTHER" id="PTHR33091:SF29">
    <property type="entry name" value="SUBTILISIN INHIBITOR 1"/>
    <property type="match status" value="1"/>
</dbReference>
<sequence>MGNSTPPSKSSWPEVVGLTAGDAEKKIKEDMPDARVQIVPPDHFVTMDFRNMVILRYLYGMHLQCL</sequence>
<accession>A0A5P1FGQ6</accession>
<evidence type="ECO:0000313" key="4">
    <source>
        <dbReference type="EMBL" id="ONK76903.1"/>
    </source>
</evidence>
<keyword evidence="2" id="KW-0646">Protease inhibitor</keyword>
<proteinExistence type="inferred from homology"/>
<dbReference type="PANTHER" id="PTHR33091">
    <property type="entry name" value="PROTEIN, PUTATIVE, EXPRESSED-RELATED"/>
    <property type="match status" value="1"/>
</dbReference>
<evidence type="ECO:0000256" key="1">
    <source>
        <dbReference type="ARBA" id="ARBA00008210"/>
    </source>
</evidence>
<keyword evidence="3" id="KW-0722">Serine protease inhibitor</keyword>
<evidence type="ECO:0000313" key="5">
    <source>
        <dbReference type="Proteomes" id="UP000243459"/>
    </source>
</evidence>